<gene>
    <name evidence="1" type="ORF">SDC9_140032</name>
</gene>
<dbReference type="InterPro" id="IPR021398">
    <property type="entry name" value="DUF3037"/>
</dbReference>
<dbReference type="AlphaFoldDB" id="A0A645DU73"/>
<dbReference type="Pfam" id="PF11236">
    <property type="entry name" value="DUF3037"/>
    <property type="match status" value="1"/>
</dbReference>
<proteinExistence type="predicted"/>
<name>A0A645DU73_9ZZZZ</name>
<protein>
    <recommendedName>
        <fullName evidence="2">DUF3037 domain-containing protein</fullName>
    </recommendedName>
</protein>
<evidence type="ECO:0008006" key="2">
    <source>
        <dbReference type="Google" id="ProtNLM"/>
    </source>
</evidence>
<accession>A0A645DU73</accession>
<sequence length="299" mass="33625">MSGRVSYSYSILRYVHDISTGEFVNVGVVMYSRDADFIKFKGKITTGRISGLFPTLKVSQYKSLMKLICSRFKVIEKESASGLGFAREINSVSSLEEILSKSLPRDDGSLVWSGVSSGASENLETSFEKIYARFVTRFDSKQQAHGRSDDDVLRGFKRDLERRNLLSFFEPKKIAGHDDEFEFPVAWKNGIWHCVEPVSFDLSASESIREKAHKCLGQITSIADAEEKFKLYLVVAKPRDEALQAAYERAIHILDKIPAAKEIITEDQTDKLAEEFSSRISLGASSENKTGLLDLNEMH</sequence>
<reference evidence="1" key="1">
    <citation type="submission" date="2019-08" db="EMBL/GenBank/DDBJ databases">
        <authorList>
            <person name="Kucharzyk K."/>
            <person name="Murdoch R.W."/>
            <person name="Higgins S."/>
            <person name="Loffler F."/>
        </authorList>
    </citation>
    <scope>NUCLEOTIDE SEQUENCE</scope>
</reference>
<comment type="caution">
    <text evidence="1">The sequence shown here is derived from an EMBL/GenBank/DDBJ whole genome shotgun (WGS) entry which is preliminary data.</text>
</comment>
<dbReference type="EMBL" id="VSSQ01039777">
    <property type="protein sequence ID" value="MPM92896.1"/>
    <property type="molecule type" value="Genomic_DNA"/>
</dbReference>
<evidence type="ECO:0000313" key="1">
    <source>
        <dbReference type="EMBL" id="MPM92896.1"/>
    </source>
</evidence>
<organism evidence="1">
    <name type="scientific">bioreactor metagenome</name>
    <dbReference type="NCBI Taxonomy" id="1076179"/>
    <lineage>
        <taxon>unclassified sequences</taxon>
        <taxon>metagenomes</taxon>
        <taxon>ecological metagenomes</taxon>
    </lineage>
</organism>